<feature type="non-terminal residue" evidence="2">
    <location>
        <position position="1"/>
    </location>
</feature>
<organism evidence="2">
    <name type="scientific">uncultured Caudovirales phage</name>
    <dbReference type="NCBI Taxonomy" id="2100421"/>
    <lineage>
        <taxon>Viruses</taxon>
        <taxon>Duplodnaviria</taxon>
        <taxon>Heunggongvirae</taxon>
        <taxon>Uroviricota</taxon>
        <taxon>Caudoviricetes</taxon>
        <taxon>Peduoviridae</taxon>
        <taxon>Maltschvirus</taxon>
        <taxon>Maltschvirus maltsch</taxon>
    </lineage>
</organism>
<proteinExistence type="predicted"/>
<reference evidence="2" key="1">
    <citation type="submission" date="2020-05" db="EMBL/GenBank/DDBJ databases">
        <authorList>
            <person name="Chiriac C."/>
            <person name="Salcher M."/>
            <person name="Ghai R."/>
            <person name="Kavagutti S V."/>
        </authorList>
    </citation>
    <scope>NUCLEOTIDE SEQUENCE</scope>
</reference>
<feature type="compositionally biased region" description="Polar residues" evidence="1">
    <location>
        <begin position="175"/>
        <end position="187"/>
    </location>
</feature>
<protein>
    <submittedName>
        <fullName evidence="2">Capsid assembly protein</fullName>
    </submittedName>
</protein>
<feature type="region of interest" description="Disordered" evidence="1">
    <location>
        <begin position="164"/>
        <end position="187"/>
    </location>
</feature>
<accession>A0A6J5R7A0</accession>
<feature type="compositionally biased region" description="Polar residues" evidence="1">
    <location>
        <begin position="1"/>
        <end position="11"/>
    </location>
</feature>
<sequence length="231" mass="25805">LKKTYGQTDGGTNPKFVEPSKETTQPVKEFSSNLDQLRIPETDILSDTIETNAAKFTDDDWSNWSMEVAITNNLSEETKSEIKTKTGFTEKMIGDYLEGQKARSREAFTAAADIVGSKEKLQQVFAWAAKTMTSDQQAEINATLASPSWEVALLGLATKYDRTNGDNAKSREMTPTRTQVAGSQTPQGIAGYKTKREFYADRGNQRYNSEPKFRSAVEQRMLKTDFNSLPN</sequence>
<feature type="compositionally biased region" description="Basic and acidic residues" evidence="1">
    <location>
        <begin position="164"/>
        <end position="174"/>
    </location>
</feature>
<dbReference type="EMBL" id="LR797151">
    <property type="protein sequence ID" value="CAB4189518.1"/>
    <property type="molecule type" value="Genomic_DNA"/>
</dbReference>
<evidence type="ECO:0000256" key="1">
    <source>
        <dbReference type="SAM" id="MobiDB-lite"/>
    </source>
</evidence>
<feature type="region of interest" description="Disordered" evidence="1">
    <location>
        <begin position="1"/>
        <end position="30"/>
    </location>
</feature>
<evidence type="ECO:0000313" key="2">
    <source>
        <dbReference type="EMBL" id="CAB4189518.1"/>
    </source>
</evidence>
<name>A0A6J5R7A0_9CAUD</name>
<gene>
    <name evidence="2" type="ORF">UFOVP1192_1</name>
</gene>